<dbReference type="PRINTS" id="PR00081">
    <property type="entry name" value="GDHRDH"/>
</dbReference>
<dbReference type="PANTHER" id="PTHR44656:SF7">
    <property type="entry name" value="DEHYDROGENASE_REDUCTASE SDR FAMILY MEMBER 12"/>
    <property type="match status" value="1"/>
</dbReference>
<dbReference type="SUPFAM" id="SSF51735">
    <property type="entry name" value="NAD(P)-binding Rossmann-fold domains"/>
    <property type="match status" value="1"/>
</dbReference>
<organism evidence="5">
    <name type="scientific">freshwater metagenome</name>
    <dbReference type="NCBI Taxonomy" id="449393"/>
    <lineage>
        <taxon>unclassified sequences</taxon>
        <taxon>metagenomes</taxon>
        <taxon>ecological metagenomes</taxon>
    </lineage>
</organism>
<dbReference type="EMBL" id="CAFBLJ010000143">
    <property type="protein sequence ID" value="CAB4882264.1"/>
    <property type="molecule type" value="Genomic_DNA"/>
</dbReference>
<evidence type="ECO:0000313" key="2">
    <source>
        <dbReference type="EMBL" id="CAB4788630.1"/>
    </source>
</evidence>
<name>A0A6J7H9E2_9ZZZZ</name>
<dbReference type="Pfam" id="PF00106">
    <property type="entry name" value="adh_short"/>
    <property type="match status" value="1"/>
</dbReference>
<dbReference type="PANTHER" id="PTHR44656">
    <property type="entry name" value="DEHYDROGENASE/REDUCTASE SDR FAMILY MEMBER 12"/>
    <property type="match status" value="1"/>
</dbReference>
<evidence type="ECO:0000313" key="6">
    <source>
        <dbReference type="EMBL" id="CAB5038009.1"/>
    </source>
</evidence>
<reference evidence="5" key="1">
    <citation type="submission" date="2020-05" db="EMBL/GenBank/DDBJ databases">
        <authorList>
            <person name="Chiriac C."/>
            <person name="Salcher M."/>
            <person name="Ghai R."/>
            <person name="Kavagutti S V."/>
        </authorList>
    </citation>
    <scope>NUCLEOTIDE SEQUENCE</scope>
</reference>
<proteinExistence type="predicted"/>
<evidence type="ECO:0000313" key="1">
    <source>
        <dbReference type="EMBL" id="CAB4736108.1"/>
    </source>
</evidence>
<evidence type="ECO:0000313" key="5">
    <source>
        <dbReference type="EMBL" id="CAB4913175.1"/>
    </source>
</evidence>
<accession>A0A6J7H9E2</accession>
<dbReference type="EMBL" id="CAEZYH010000164">
    <property type="protein sequence ID" value="CAB4736108.1"/>
    <property type="molecule type" value="Genomic_DNA"/>
</dbReference>
<dbReference type="Gene3D" id="3.40.50.720">
    <property type="entry name" value="NAD(P)-binding Rossmann-like Domain"/>
    <property type="match status" value="1"/>
</dbReference>
<dbReference type="EMBL" id="CAFBPS010000231">
    <property type="protein sequence ID" value="CAB5038009.1"/>
    <property type="molecule type" value="Genomic_DNA"/>
</dbReference>
<evidence type="ECO:0000313" key="3">
    <source>
        <dbReference type="EMBL" id="CAB4812533.1"/>
    </source>
</evidence>
<dbReference type="EMBL" id="CAFBMF010000157">
    <property type="protein sequence ID" value="CAB4913175.1"/>
    <property type="molecule type" value="Genomic_DNA"/>
</dbReference>
<dbReference type="EMBL" id="CAEZZP010000188">
    <property type="protein sequence ID" value="CAB4788630.1"/>
    <property type="molecule type" value="Genomic_DNA"/>
</dbReference>
<sequence length="325" mass="34979">MPSSSTPISTTVSKLLDLAVVPGFSKIGFLIRKKLGGWSEISDFDLTGKTVVITGPTSGLGAEVARLLAPTGAKLILVGRNPQKLAAMIAEIGPKCVAGKPKSVIAEMGDLAAVRRACKDIRKLTSHIDVLVHNAGALLNSREVSPEGIEQTIASHVVGPYLMTSLLLSELRGGRVVTVSSGGMYTKGIPDLRHGASLEMSADKYNGSQQYAIAKRVQVTLNEMWAERVLETEFVATHPGWADTPGVQESIPGFRRVTAPILRSAREGADTIAWLATVDALPGASGTFWCDRETWPIHKSSGTKKNDTPEVRRLLWELLEQYCRV</sequence>
<dbReference type="EMBL" id="CAFAAL010000135">
    <property type="protein sequence ID" value="CAB4812533.1"/>
    <property type="molecule type" value="Genomic_DNA"/>
</dbReference>
<evidence type="ECO:0000313" key="4">
    <source>
        <dbReference type="EMBL" id="CAB4882264.1"/>
    </source>
</evidence>
<dbReference type="InterPro" id="IPR052992">
    <property type="entry name" value="SDR_member_12"/>
</dbReference>
<gene>
    <name evidence="1" type="ORF">UFOPK2658_01997</name>
    <name evidence="2" type="ORF">UFOPK2880_01873</name>
    <name evidence="3" type="ORF">UFOPK3004_01336</name>
    <name evidence="4" type="ORF">UFOPK3304_01761</name>
    <name evidence="5" type="ORF">UFOPK3494_01657</name>
    <name evidence="6" type="ORF">UFOPK4134_01843</name>
</gene>
<dbReference type="InterPro" id="IPR036291">
    <property type="entry name" value="NAD(P)-bd_dom_sf"/>
</dbReference>
<protein>
    <submittedName>
        <fullName evidence="5">Unannotated protein</fullName>
    </submittedName>
</protein>
<dbReference type="AlphaFoldDB" id="A0A6J7H9E2"/>
<dbReference type="InterPro" id="IPR002347">
    <property type="entry name" value="SDR_fam"/>
</dbReference>